<protein>
    <recommendedName>
        <fullName evidence="1">Antitoxin VbhA domain-containing protein</fullName>
    </recommendedName>
</protein>
<sequence>MATGTAGTATTAAERGLRVAEAIHSGEMEGMRVDAATRADADEYVAGRIDSDELVARARARYGLG</sequence>
<evidence type="ECO:0000313" key="3">
    <source>
        <dbReference type="Proteomes" id="UP000273001"/>
    </source>
</evidence>
<feature type="domain" description="Antitoxin VbhA" evidence="1">
    <location>
        <begin position="18"/>
        <end position="61"/>
    </location>
</feature>
<gene>
    <name evidence="2" type="ORF">D5R93_07675</name>
</gene>
<reference evidence="2 3" key="1">
    <citation type="submission" date="2018-09" db="EMBL/GenBank/DDBJ databases">
        <authorList>
            <person name="Li J."/>
        </authorList>
    </citation>
    <scope>NUCLEOTIDE SEQUENCE [LARGE SCALE GENOMIC DNA]</scope>
    <source>
        <strain evidence="2 3">2129</strain>
    </source>
</reference>
<evidence type="ECO:0000259" key="1">
    <source>
        <dbReference type="Pfam" id="PF18495"/>
    </source>
</evidence>
<dbReference type="Pfam" id="PF18495">
    <property type="entry name" value="VbhA"/>
    <property type="match status" value="1"/>
</dbReference>
<organism evidence="2 3">
    <name type="scientific">Actinomyces lilanjuaniae</name>
    <dbReference type="NCBI Taxonomy" id="2321394"/>
    <lineage>
        <taxon>Bacteria</taxon>
        <taxon>Bacillati</taxon>
        <taxon>Actinomycetota</taxon>
        <taxon>Actinomycetes</taxon>
        <taxon>Actinomycetales</taxon>
        <taxon>Actinomycetaceae</taxon>
        <taxon>Actinomyces</taxon>
    </lineage>
</organism>
<dbReference type="Proteomes" id="UP000273001">
    <property type="component" value="Chromosome"/>
</dbReference>
<dbReference type="InterPro" id="IPR041535">
    <property type="entry name" value="VbhA"/>
</dbReference>
<name>A0ABN5PNA3_9ACTO</name>
<dbReference type="CDD" id="cd11586">
    <property type="entry name" value="VbhA_like"/>
    <property type="match status" value="1"/>
</dbReference>
<dbReference type="InterPro" id="IPR033788">
    <property type="entry name" value="VbhA-like"/>
</dbReference>
<dbReference type="EMBL" id="CP032514">
    <property type="protein sequence ID" value="AYD89935.1"/>
    <property type="molecule type" value="Genomic_DNA"/>
</dbReference>
<dbReference type="InterPro" id="IPR043038">
    <property type="entry name" value="VbhA_sf"/>
</dbReference>
<proteinExistence type="predicted"/>
<evidence type="ECO:0000313" key="2">
    <source>
        <dbReference type="EMBL" id="AYD89935.1"/>
    </source>
</evidence>
<accession>A0ABN5PNA3</accession>
<keyword evidence="3" id="KW-1185">Reference proteome</keyword>
<dbReference type="Gene3D" id="1.10.8.1050">
    <property type="entry name" value="Antitoxin VbhA-like"/>
    <property type="match status" value="1"/>
</dbReference>